<dbReference type="EMBL" id="JABAYA010000231">
    <property type="protein sequence ID" value="KAF7721844.1"/>
    <property type="molecule type" value="Genomic_DNA"/>
</dbReference>
<name>A0A8H7EKS1_9FUNG</name>
<dbReference type="InterPro" id="IPR008974">
    <property type="entry name" value="TRAF-like"/>
</dbReference>
<dbReference type="SUPFAM" id="SSF49599">
    <property type="entry name" value="TRAF domain-like"/>
    <property type="match status" value="1"/>
</dbReference>
<comment type="caution">
    <text evidence="4">The sequence shown here is derived from an EMBL/GenBank/DDBJ whole genome shotgun (WGS) entry which is preliminary data.</text>
</comment>
<gene>
    <name evidence="4" type="ORF">EC973_004080</name>
</gene>
<accession>A0A8H7EKS1</accession>
<evidence type="ECO:0000256" key="1">
    <source>
        <dbReference type="SAM" id="Coils"/>
    </source>
</evidence>
<sequence>MELAEQRRTLDILRHIQDVMGRRFNEVEKRISQKPVNEQTYKIIMILIEDLMKESNEHMDYIKTSSSIIEQDKELIIAKFAEFKSKLLQCQNEYNLHTRDIKLKQLQDKLNLKSEKCRQLEAKLSGLEKRWLEKENGQQDILLTVPLMIQARISESADKVCCFPFDKGYTCYKQLCKKIQENFGLEHFSITMKRHNLSCQYDMELTEEKYRNAIESIINGNDSDATFHVMEINIETSTEELQSSGTLSNFGVDNVEETSPEQSDGASDGFSDLGDMEFPLVSVDTEARLEGPKKENPMHPLDTIARELLPPSRREEVDFCIYHWTVWNWSQLEGEVNSEEFDAGGFEWKLEVNPKINTDDKHNMSLYLCLAETNPQLLVHAEFVLMASNPSDPNMRYSCPSNYLLRH</sequence>
<dbReference type="AlphaFoldDB" id="A0A8H7EKS1"/>
<proteinExistence type="predicted"/>
<organism evidence="4 5">
    <name type="scientific">Apophysomyces ossiformis</name>
    <dbReference type="NCBI Taxonomy" id="679940"/>
    <lineage>
        <taxon>Eukaryota</taxon>
        <taxon>Fungi</taxon>
        <taxon>Fungi incertae sedis</taxon>
        <taxon>Mucoromycota</taxon>
        <taxon>Mucoromycotina</taxon>
        <taxon>Mucoromycetes</taxon>
        <taxon>Mucorales</taxon>
        <taxon>Mucorineae</taxon>
        <taxon>Mucoraceae</taxon>
        <taxon>Apophysomyces</taxon>
    </lineage>
</organism>
<keyword evidence="5" id="KW-1185">Reference proteome</keyword>
<dbReference type="CDD" id="cd00121">
    <property type="entry name" value="MATH"/>
    <property type="match status" value="1"/>
</dbReference>
<evidence type="ECO:0000313" key="4">
    <source>
        <dbReference type="EMBL" id="KAF7721844.1"/>
    </source>
</evidence>
<feature type="domain" description="MATH" evidence="3">
    <location>
        <begin position="319"/>
        <end position="407"/>
    </location>
</feature>
<protein>
    <recommendedName>
        <fullName evidence="3">MATH domain-containing protein</fullName>
    </recommendedName>
</protein>
<dbReference type="Gene3D" id="2.60.210.10">
    <property type="entry name" value="Apoptosis, Tumor Necrosis Factor Receptor Associated Protein 2, Chain A"/>
    <property type="match status" value="1"/>
</dbReference>
<dbReference type="Proteomes" id="UP000605846">
    <property type="component" value="Unassembled WGS sequence"/>
</dbReference>
<evidence type="ECO:0000259" key="3">
    <source>
        <dbReference type="PROSITE" id="PS50144"/>
    </source>
</evidence>
<keyword evidence="1" id="KW-0175">Coiled coil</keyword>
<dbReference type="PROSITE" id="PS50144">
    <property type="entry name" value="MATH"/>
    <property type="match status" value="1"/>
</dbReference>
<evidence type="ECO:0000256" key="2">
    <source>
        <dbReference type="SAM" id="MobiDB-lite"/>
    </source>
</evidence>
<dbReference type="OrthoDB" id="10596271at2759"/>
<reference evidence="4" key="1">
    <citation type="submission" date="2020-01" db="EMBL/GenBank/DDBJ databases">
        <title>Genome Sequencing of Three Apophysomyces-Like Fungal Strains Confirms a Novel Fungal Genus in the Mucoromycota with divergent Burkholderia-like Endosymbiotic Bacteria.</title>
        <authorList>
            <person name="Stajich J.E."/>
            <person name="Macias A.M."/>
            <person name="Carter-House D."/>
            <person name="Lovett B."/>
            <person name="Kasson L.R."/>
            <person name="Berry K."/>
            <person name="Grigoriev I."/>
            <person name="Chang Y."/>
            <person name="Spatafora J."/>
            <person name="Kasson M.T."/>
        </authorList>
    </citation>
    <scope>NUCLEOTIDE SEQUENCE</scope>
    <source>
        <strain evidence="4">NRRL A-21654</strain>
    </source>
</reference>
<feature type="region of interest" description="Disordered" evidence="2">
    <location>
        <begin position="243"/>
        <end position="270"/>
    </location>
</feature>
<evidence type="ECO:0000313" key="5">
    <source>
        <dbReference type="Proteomes" id="UP000605846"/>
    </source>
</evidence>
<dbReference type="InterPro" id="IPR002083">
    <property type="entry name" value="MATH/TRAF_dom"/>
</dbReference>
<dbReference type="Pfam" id="PF22486">
    <property type="entry name" value="MATH_2"/>
    <property type="match status" value="1"/>
</dbReference>
<feature type="coiled-coil region" evidence="1">
    <location>
        <begin position="103"/>
        <end position="130"/>
    </location>
</feature>